<dbReference type="EMBL" id="JH767565">
    <property type="protein sequence ID" value="EON63750.1"/>
    <property type="molecule type" value="Genomic_DNA"/>
</dbReference>
<dbReference type="Proteomes" id="UP000016924">
    <property type="component" value="Unassembled WGS sequence"/>
</dbReference>
<reference evidence="3" key="1">
    <citation type="submission" date="2012-06" db="EMBL/GenBank/DDBJ databases">
        <title>The genome sequence of Coniosporium apollinis CBS 100218.</title>
        <authorList>
            <consortium name="The Broad Institute Genome Sequencing Platform"/>
            <person name="Cuomo C."/>
            <person name="Gorbushina A."/>
            <person name="Noack S."/>
            <person name="Walker B."/>
            <person name="Young S.K."/>
            <person name="Zeng Q."/>
            <person name="Gargeya S."/>
            <person name="Fitzgerald M."/>
            <person name="Haas B."/>
            <person name="Abouelleil A."/>
            <person name="Alvarado L."/>
            <person name="Arachchi H.M."/>
            <person name="Berlin A.M."/>
            <person name="Chapman S.B."/>
            <person name="Goldberg J."/>
            <person name="Griggs A."/>
            <person name="Gujja S."/>
            <person name="Hansen M."/>
            <person name="Howarth C."/>
            <person name="Imamovic A."/>
            <person name="Larimer J."/>
            <person name="McCowan C."/>
            <person name="Montmayeur A."/>
            <person name="Murphy C."/>
            <person name="Neiman D."/>
            <person name="Pearson M."/>
            <person name="Priest M."/>
            <person name="Roberts A."/>
            <person name="Saif S."/>
            <person name="Shea T."/>
            <person name="Sisk P."/>
            <person name="Sykes S."/>
            <person name="Wortman J."/>
            <person name="Nusbaum C."/>
            <person name="Birren B."/>
        </authorList>
    </citation>
    <scope>NUCLEOTIDE SEQUENCE [LARGE SCALE GENOMIC DNA]</scope>
    <source>
        <strain evidence="3">CBS 100218</strain>
    </source>
</reference>
<evidence type="ECO:0000256" key="1">
    <source>
        <dbReference type="SAM" id="MobiDB-lite"/>
    </source>
</evidence>
<evidence type="ECO:0000313" key="3">
    <source>
        <dbReference type="Proteomes" id="UP000016924"/>
    </source>
</evidence>
<feature type="compositionally biased region" description="Polar residues" evidence="1">
    <location>
        <begin position="31"/>
        <end position="41"/>
    </location>
</feature>
<dbReference type="GeneID" id="19900289"/>
<proteinExistence type="predicted"/>
<accession>R7YP91</accession>
<gene>
    <name evidence="2" type="ORF">W97_02978</name>
</gene>
<dbReference type="OrthoDB" id="5396360at2759"/>
<dbReference type="AlphaFoldDB" id="R7YP91"/>
<protein>
    <submittedName>
        <fullName evidence="2">Uncharacterized protein</fullName>
    </submittedName>
</protein>
<dbReference type="RefSeq" id="XP_007779067.1">
    <property type="nucleotide sequence ID" value="XM_007780877.1"/>
</dbReference>
<sequence length="147" mass="16016">MQSQSSAANLHRVRAKKEHKKDTTEWHKLHTSTSALANTPIFSRDGGLDMPGPTSSGAEPIEPSMLGRHADILKQVLPRGIDETIGVYNAASLFPDSSPVSSEAKAQPGRVKLREEVGEMARDRVKAIEENGAANQETQLPMFGREE</sequence>
<name>R7YP91_CONA1</name>
<feature type="region of interest" description="Disordered" evidence="1">
    <location>
        <begin position="128"/>
        <end position="147"/>
    </location>
</feature>
<dbReference type="HOGENOM" id="CLU_1767948_0_0_1"/>
<organism evidence="2 3">
    <name type="scientific">Coniosporium apollinis (strain CBS 100218)</name>
    <name type="common">Rock-inhabiting black yeast</name>
    <dbReference type="NCBI Taxonomy" id="1168221"/>
    <lineage>
        <taxon>Eukaryota</taxon>
        <taxon>Fungi</taxon>
        <taxon>Dikarya</taxon>
        <taxon>Ascomycota</taxon>
        <taxon>Pezizomycotina</taxon>
        <taxon>Dothideomycetes</taxon>
        <taxon>Dothideomycetes incertae sedis</taxon>
        <taxon>Coniosporium</taxon>
    </lineage>
</organism>
<evidence type="ECO:0000313" key="2">
    <source>
        <dbReference type="EMBL" id="EON63750.1"/>
    </source>
</evidence>
<feature type="region of interest" description="Disordered" evidence="1">
    <location>
        <begin position="1"/>
        <end position="63"/>
    </location>
</feature>
<keyword evidence="3" id="KW-1185">Reference proteome</keyword>